<comment type="caution">
    <text evidence="1">The sequence shown here is derived from an EMBL/GenBank/DDBJ whole genome shotgun (WGS) entry which is preliminary data.</text>
</comment>
<evidence type="ECO:0000313" key="2">
    <source>
        <dbReference type="Proteomes" id="UP000683360"/>
    </source>
</evidence>
<dbReference type="AlphaFoldDB" id="A0A8S3RFD2"/>
<reference evidence="1" key="1">
    <citation type="submission" date="2021-03" db="EMBL/GenBank/DDBJ databases">
        <authorList>
            <person name="Bekaert M."/>
        </authorList>
    </citation>
    <scope>NUCLEOTIDE SEQUENCE</scope>
</reference>
<sequence length="172" mass="19726">MEENSFFGLNRLNVLNLSENNLNLLHSYSSEIFLPLINLTKLDIRRNIKQPFDTKVYHYPDNAFAVLEELSSLQLDMASNPSFGKGFHRLKKLQSVFENFSSKVHELNLIGCRLHFVHTHIDILHPFPKLTKLNLEGTCIHLQQALYILSPYTEGSNLKYLDISFGSSFSGL</sequence>
<dbReference type="Gene3D" id="3.80.10.10">
    <property type="entry name" value="Ribonuclease Inhibitor"/>
    <property type="match status" value="1"/>
</dbReference>
<proteinExistence type="predicted"/>
<keyword evidence="2" id="KW-1185">Reference proteome</keyword>
<accession>A0A8S3RFD2</accession>
<organism evidence="1 2">
    <name type="scientific">Mytilus edulis</name>
    <name type="common">Blue mussel</name>
    <dbReference type="NCBI Taxonomy" id="6550"/>
    <lineage>
        <taxon>Eukaryota</taxon>
        <taxon>Metazoa</taxon>
        <taxon>Spiralia</taxon>
        <taxon>Lophotrochozoa</taxon>
        <taxon>Mollusca</taxon>
        <taxon>Bivalvia</taxon>
        <taxon>Autobranchia</taxon>
        <taxon>Pteriomorphia</taxon>
        <taxon>Mytilida</taxon>
        <taxon>Mytiloidea</taxon>
        <taxon>Mytilidae</taxon>
        <taxon>Mytilinae</taxon>
        <taxon>Mytilus</taxon>
    </lineage>
</organism>
<dbReference type="EMBL" id="CAJPWZ010001029">
    <property type="protein sequence ID" value="CAG2205690.1"/>
    <property type="molecule type" value="Genomic_DNA"/>
</dbReference>
<name>A0A8S3RFD2_MYTED</name>
<dbReference type="OrthoDB" id="6110188at2759"/>
<dbReference type="InterPro" id="IPR032675">
    <property type="entry name" value="LRR_dom_sf"/>
</dbReference>
<gene>
    <name evidence="1" type="ORF">MEDL_20182</name>
</gene>
<protein>
    <recommendedName>
        <fullName evidence="3">Toll-like receptor 4</fullName>
    </recommendedName>
</protein>
<evidence type="ECO:0008006" key="3">
    <source>
        <dbReference type="Google" id="ProtNLM"/>
    </source>
</evidence>
<evidence type="ECO:0000313" key="1">
    <source>
        <dbReference type="EMBL" id="CAG2205690.1"/>
    </source>
</evidence>
<dbReference type="Proteomes" id="UP000683360">
    <property type="component" value="Unassembled WGS sequence"/>
</dbReference>
<dbReference type="SUPFAM" id="SSF52047">
    <property type="entry name" value="RNI-like"/>
    <property type="match status" value="1"/>
</dbReference>